<gene>
    <name evidence="2" type="ORF">DUNSADRAFT_11966</name>
</gene>
<organism evidence="2 3">
    <name type="scientific">Dunaliella salina</name>
    <name type="common">Green alga</name>
    <name type="synonym">Protococcus salinus</name>
    <dbReference type="NCBI Taxonomy" id="3046"/>
    <lineage>
        <taxon>Eukaryota</taxon>
        <taxon>Viridiplantae</taxon>
        <taxon>Chlorophyta</taxon>
        <taxon>core chlorophytes</taxon>
        <taxon>Chlorophyceae</taxon>
        <taxon>CS clade</taxon>
        <taxon>Chlamydomonadales</taxon>
        <taxon>Dunaliellaceae</taxon>
        <taxon>Dunaliella</taxon>
    </lineage>
</organism>
<protein>
    <recommendedName>
        <fullName evidence="4">Encoded protein</fullName>
    </recommendedName>
</protein>
<evidence type="ECO:0008006" key="4">
    <source>
        <dbReference type="Google" id="ProtNLM"/>
    </source>
</evidence>
<evidence type="ECO:0000256" key="1">
    <source>
        <dbReference type="SAM" id="MobiDB-lite"/>
    </source>
</evidence>
<evidence type="ECO:0000313" key="3">
    <source>
        <dbReference type="Proteomes" id="UP000815325"/>
    </source>
</evidence>
<evidence type="ECO:0000313" key="2">
    <source>
        <dbReference type="EMBL" id="KAF5832237.1"/>
    </source>
</evidence>
<feature type="compositionally biased region" description="Polar residues" evidence="1">
    <location>
        <begin position="130"/>
        <end position="155"/>
    </location>
</feature>
<feature type="region of interest" description="Disordered" evidence="1">
    <location>
        <begin position="118"/>
        <end position="155"/>
    </location>
</feature>
<sequence length="155" mass="16776">MIDPLCMQAGGQENPFGTHLRGKKKSLGGTSQAQEGGEGIHEDGQGTIGPDTYRTQPRPLSGTAYEFESGTFMSKSGLPPLNYKPYSTEYLENYDDPRATKEKLSKLTETYGTQDALHSMRPTLGGYGQTLDTTLSRSADTGRSQTGNTSRVVAF</sequence>
<comment type="caution">
    <text evidence="2">The sequence shown here is derived from an EMBL/GenBank/DDBJ whole genome shotgun (WGS) entry which is preliminary data.</text>
</comment>
<dbReference type="Proteomes" id="UP000815325">
    <property type="component" value="Unassembled WGS sequence"/>
</dbReference>
<reference evidence="2" key="1">
    <citation type="submission" date="2017-08" db="EMBL/GenBank/DDBJ databases">
        <authorList>
            <person name="Polle J.E."/>
            <person name="Barry K."/>
            <person name="Cushman J."/>
            <person name="Schmutz J."/>
            <person name="Tran D."/>
            <person name="Hathwaick L.T."/>
            <person name="Yim W.C."/>
            <person name="Jenkins J."/>
            <person name="Mckie-Krisberg Z.M."/>
            <person name="Prochnik S."/>
            <person name="Lindquist E."/>
            <person name="Dockter R.B."/>
            <person name="Adam C."/>
            <person name="Molina H."/>
            <person name="Bunkerborg J."/>
            <person name="Jin E."/>
            <person name="Buchheim M."/>
            <person name="Magnuson J."/>
        </authorList>
    </citation>
    <scope>NUCLEOTIDE SEQUENCE</scope>
    <source>
        <strain evidence="2">CCAP 19/18</strain>
    </source>
</reference>
<dbReference type="EMBL" id="MU069888">
    <property type="protein sequence ID" value="KAF5832237.1"/>
    <property type="molecule type" value="Genomic_DNA"/>
</dbReference>
<keyword evidence="3" id="KW-1185">Reference proteome</keyword>
<name>A0ABQ7GC98_DUNSA</name>
<accession>A0ABQ7GC98</accession>
<proteinExistence type="predicted"/>
<feature type="region of interest" description="Disordered" evidence="1">
    <location>
        <begin position="1"/>
        <end position="62"/>
    </location>
</feature>